<reference evidence="2 3" key="1">
    <citation type="submission" date="2016-11" db="EMBL/GenBank/DDBJ databases">
        <title>Draft Genome Sequences of Nine Cyanobacterial Strains from Diverse Habitats.</title>
        <authorList>
            <person name="Zhu T."/>
            <person name="Hou S."/>
            <person name="Lu X."/>
            <person name="Hess W.R."/>
        </authorList>
    </citation>
    <scope>NUCLEOTIDE SEQUENCE [LARGE SCALE GENOMIC DNA]</scope>
    <source>
        <strain evidence="2 3">5.2 s.c.1</strain>
    </source>
</reference>
<dbReference type="AlphaFoldDB" id="A0A1U7HNB7"/>
<dbReference type="RefSeq" id="WP_073550230.1">
    <property type="nucleotide sequence ID" value="NZ_CAWMVK010000003.1"/>
</dbReference>
<proteinExistence type="predicted"/>
<keyword evidence="3" id="KW-1185">Reference proteome</keyword>
<sequence>MNNSIDFELIDVGYNPLVAGFEPEPKIVIFRNQQEWNNFWRKFSFLDVNLNEQKLPVPSVDFEQKMVIGLTIGSRPTGGYSMQIDCIEQLTDSETPQWLIHYTEITPSENCPVTQQPTTPNVFILTQNSNAAINLNAKNITSSCSS</sequence>
<evidence type="ECO:0000313" key="3">
    <source>
        <dbReference type="Proteomes" id="UP000185984"/>
    </source>
</evidence>
<organism evidence="2 3">
    <name type="scientific">Chroogloeocystis siderophila 5.2 s.c.1</name>
    <dbReference type="NCBI Taxonomy" id="247279"/>
    <lineage>
        <taxon>Bacteria</taxon>
        <taxon>Bacillati</taxon>
        <taxon>Cyanobacteriota</taxon>
        <taxon>Cyanophyceae</taxon>
        <taxon>Oscillatoriophycideae</taxon>
        <taxon>Chroococcales</taxon>
        <taxon>Chroococcaceae</taxon>
        <taxon>Chroogloeocystis</taxon>
    </lineage>
</organism>
<gene>
    <name evidence="2" type="ORF">NIES1031_14405</name>
</gene>
<evidence type="ECO:0000313" key="2">
    <source>
        <dbReference type="EMBL" id="OKH25038.1"/>
    </source>
</evidence>
<name>A0A1U7HNB7_9CHRO</name>
<dbReference type="Proteomes" id="UP000185984">
    <property type="component" value="Unassembled WGS sequence"/>
</dbReference>
<evidence type="ECO:0000259" key="1">
    <source>
        <dbReference type="Pfam" id="PF14343"/>
    </source>
</evidence>
<accession>A0A1U7HNB7</accession>
<dbReference type="EMBL" id="MRCC01000011">
    <property type="protein sequence ID" value="OKH25038.1"/>
    <property type="molecule type" value="Genomic_DNA"/>
</dbReference>
<protein>
    <recommendedName>
        <fullName evidence="1">PrcB C-terminal domain-containing protein</fullName>
    </recommendedName>
</protein>
<feature type="domain" description="PrcB C-terminal" evidence="1">
    <location>
        <begin position="66"/>
        <end position="124"/>
    </location>
</feature>
<dbReference type="InterPro" id="IPR025748">
    <property type="entry name" value="PrcB_C_dom"/>
</dbReference>
<comment type="caution">
    <text evidence="2">The sequence shown here is derived from an EMBL/GenBank/DDBJ whole genome shotgun (WGS) entry which is preliminary data.</text>
</comment>
<dbReference type="Pfam" id="PF14343">
    <property type="entry name" value="PrcB_C"/>
    <property type="match status" value="1"/>
</dbReference>